<reference evidence="2 3" key="1">
    <citation type="submission" date="2017-02" db="EMBL/GenBank/DDBJ databases">
        <authorList>
            <person name="Peterson S.W."/>
        </authorList>
    </citation>
    <scope>NUCLEOTIDE SEQUENCE [LARGE SCALE GENOMIC DNA]</scope>
    <source>
        <strain evidence="2 3">DSM 16080</strain>
    </source>
</reference>
<dbReference type="RefSeq" id="WP_078716679.1">
    <property type="nucleotide sequence ID" value="NZ_FUYC01000003.1"/>
</dbReference>
<dbReference type="SUPFAM" id="SSF53146">
    <property type="entry name" value="Nitrogenase accessory factor-like"/>
    <property type="match status" value="1"/>
</dbReference>
<evidence type="ECO:0000313" key="2">
    <source>
        <dbReference type="EMBL" id="SKA78297.1"/>
    </source>
</evidence>
<sequence>MKLAVPTREGVVDEHFGHCDHYTIYEIEGDSLGQASRLDSPQGCGCKSNIASVLADMGVTVMLAGNIGQGAVNVLSQNGIQVIRGCRGPVFELASAYLAGKVEDQPILCDHHNCGNH</sequence>
<dbReference type="Pfam" id="PF02579">
    <property type="entry name" value="Nitro_FeMo-Co"/>
    <property type="match status" value="1"/>
</dbReference>
<evidence type="ECO:0000259" key="1">
    <source>
        <dbReference type="Pfam" id="PF02579"/>
    </source>
</evidence>
<dbReference type="Proteomes" id="UP000190027">
    <property type="component" value="Unassembled WGS sequence"/>
</dbReference>
<feature type="domain" description="Dinitrogenase iron-molybdenum cofactor biosynthesis" evidence="1">
    <location>
        <begin position="9"/>
        <end position="98"/>
    </location>
</feature>
<dbReference type="AlphaFoldDB" id="A0A1T4WMB6"/>
<keyword evidence="3" id="KW-1185">Reference proteome</keyword>
<dbReference type="InterPro" id="IPR036105">
    <property type="entry name" value="DiNase_FeMo-co_biosyn_sf"/>
</dbReference>
<dbReference type="STRING" id="1121449.SAMN02745704_01112"/>
<gene>
    <name evidence="2" type="ORF">SAMN02745704_01112</name>
</gene>
<organism evidence="2 3">
    <name type="scientific">Paucidesulfovibrio gracilis DSM 16080</name>
    <dbReference type="NCBI Taxonomy" id="1121449"/>
    <lineage>
        <taxon>Bacteria</taxon>
        <taxon>Pseudomonadati</taxon>
        <taxon>Thermodesulfobacteriota</taxon>
        <taxon>Desulfovibrionia</taxon>
        <taxon>Desulfovibrionales</taxon>
        <taxon>Desulfovibrionaceae</taxon>
        <taxon>Paucidesulfovibrio</taxon>
    </lineage>
</organism>
<proteinExistence type="predicted"/>
<dbReference type="EMBL" id="FUYC01000003">
    <property type="protein sequence ID" value="SKA78297.1"/>
    <property type="molecule type" value="Genomic_DNA"/>
</dbReference>
<dbReference type="PANTHER" id="PTHR42983">
    <property type="entry name" value="DINITROGENASE IRON-MOLYBDENUM COFACTOR PROTEIN-RELATED"/>
    <property type="match status" value="1"/>
</dbReference>
<evidence type="ECO:0000313" key="3">
    <source>
        <dbReference type="Proteomes" id="UP000190027"/>
    </source>
</evidence>
<dbReference type="OrthoDB" id="280278at2"/>
<dbReference type="InterPro" id="IPR003731">
    <property type="entry name" value="Di-Nase_FeMo-co_biosynth"/>
</dbReference>
<name>A0A1T4WMB6_9BACT</name>
<protein>
    <submittedName>
        <fullName evidence="2">Predicted Fe-Mo cluster-binding protein, NifX family</fullName>
    </submittedName>
</protein>
<dbReference type="CDD" id="cd00851">
    <property type="entry name" value="MTH1175"/>
    <property type="match status" value="1"/>
</dbReference>
<dbReference type="Gene3D" id="3.30.420.130">
    <property type="entry name" value="Dinitrogenase iron-molybdenum cofactor biosynthesis domain"/>
    <property type="match status" value="1"/>
</dbReference>
<dbReference type="PANTHER" id="PTHR42983:SF1">
    <property type="entry name" value="IRON-MOLYBDENUM PROTEIN"/>
    <property type="match status" value="1"/>
</dbReference>
<accession>A0A1T4WMB6</accession>
<dbReference type="InterPro" id="IPR033913">
    <property type="entry name" value="MTH1175_dom"/>
</dbReference>